<evidence type="ECO:0008006" key="3">
    <source>
        <dbReference type="Google" id="ProtNLM"/>
    </source>
</evidence>
<name>A0ABD0LEY4_9CAEN</name>
<keyword evidence="2" id="KW-1185">Reference proteome</keyword>
<organism evidence="1 2">
    <name type="scientific">Batillaria attramentaria</name>
    <dbReference type="NCBI Taxonomy" id="370345"/>
    <lineage>
        <taxon>Eukaryota</taxon>
        <taxon>Metazoa</taxon>
        <taxon>Spiralia</taxon>
        <taxon>Lophotrochozoa</taxon>
        <taxon>Mollusca</taxon>
        <taxon>Gastropoda</taxon>
        <taxon>Caenogastropoda</taxon>
        <taxon>Sorbeoconcha</taxon>
        <taxon>Cerithioidea</taxon>
        <taxon>Batillariidae</taxon>
        <taxon>Batillaria</taxon>
    </lineage>
</organism>
<proteinExistence type="predicted"/>
<comment type="caution">
    <text evidence="1">The sequence shown here is derived from an EMBL/GenBank/DDBJ whole genome shotgun (WGS) entry which is preliminary data.</text>
</comment>
<evidence type="ECO:0000313" key="2">
    <source>
        <dbReference type="Proteomes" id="UP001519460"/>
    </source>
</evidence>
<gene>
    <name evidence="1" type="ORF">BaRGS_00011247</name>
</gene>
<sequence>MFRLNSDARALEKASVLVVSCRRLTDKSTLLYLSACQCVPRVMEKALAGLIPPYHTSCALDIVCLAKSRRRASAYGKPRSGTVVWR</sequence>
<dbReference type="Proteomes" id="UP001519460">
    <property type="component" value="Unassembled WGS sequence"/>
</dbReference>
<accession>A0ABD0LEY4</accession>
<protein>
    <recommendedName>
        <fullName evidence="3">CHAT domain-containing protein</fullName>
    </recommendedName>
</protein>
<reference evidence="1 2" key="1">
    <citation type="journal article" date="2023" name="Sci. Data">
        <title>Genome assembly of the Korean intertidal mud-creeper Batillaria attramentaria.</title>
        <authorList>
            <person name="Patra A.K."/>
            <person name="Ho P.T."/>
            <person name="Jun S."/>
            <person name="Lee S.J."/>
            <person name="Kim Y."/>
            <person name="Won Y.J."/>
        </authorList>
    </citation>
    <scope>NUCLEOTIDE SEQUENCE [LARGE SCALE GENOMIC DNA]</scope>
    <source>
        <strain evidence="1">Wonlab-2016</strain>
    </source>
</reference>
<dbReference type="EMBL" id="JACVVK020000057">
    <property type="protein sequence ID" value="KAK7497607.1"/>
    <property type="molecule type" value="Genomic_DNA"/>
</dbReference>
<evidence type="ECO:0000313" key="1">
    <source>
        <dbReference type="EMBL" id="KAK7497607.1"/>
    </source>
</evidence>
<dbReference type="AlphaFoldDB" id="A0ABD0LEY4"/>